<dbReference type="AlphaFoldDB" id="A0A2G5SR38"/>
<dbReference type="OrthoDB" id="10349805at2759"/>
<sequence length="335" mass="38827">MFEGISEQNSKKPKAVEVVRYDFDKIKRTHINSISEHISPQHGTSLRNLSLRAIIYGAAEKTVPGTSEAILLELVHSIGGLSVYDVVAFSNEIQDYEKEVEDFLATLEAFQEEKKQEDATVKEMTEEMFKLNVKERAKLSEDLEKVSISTEALKDLCIRQEISLMGRRNRDKRMRLYEYMQKVDEFAIELKSPAEVEEHTPPNAVRRPIQRKFAKKVVSNRIDEYRKKFLEYLKSEAFEQLGQPYKAITEHVVREFLQIADYLSNYQKSLHQILLNATQAEVDIKIYSRQLSMLHAKSNKACKKTAAEVDKLKTMLFEYTELLVEWINLQPDLTA</sequence>
<evidence type="ECO:0000256" key="1">
    <source>
        <dbReference type="SAM" id="Coils"/>
    </source>
</evidence>
<evidence type="ECO:0000313" key="3">
    <source>
        <dbReference type="Proteomes" id="UP000230233"/>
    </source>
</evidence>
<keyword evidence="1" id="KW-0175">Coiled coil</keyword>
<evidence type="ECO:0000313" key="2">
    <source>
        <dbReference type="EMBL" id="PIC17585.1"/>
    </source>
</evidence>
<organism evidence="2 3">
    <name type="scientific">Caenorhabditis nigoni</name>
    <dbReference type="NCBI Taxonomy" id="1611254"/>
    <lineage>
        <taxon>Eukaryota</taxon>
        <taxon>Metazoa</taxon>
        <taxon>Ecdysozoa</taxon>
        <taxon>Nematoda</taxon>
        <taxon>Chromadorea</taxon>
        <taxon>Rhabditida</taxon>
        <taxon>Rhabditina</taxon>
        <taxon>Rhabditomorpha</taxon>
        <taxon>Rhabditoidea</taxon>
        <taxon>Rhabditidae</taxon>
        <taxon>Peloderinae</taxon>
        <taxon>Caenorhabditis</taxon>
    </lineage>
</organism>
<dbReference type="EMBL" id="PDUG01000006">
    <property type="protein sequence ID" value="PIC17585.1"/>
    <property type="molecule type" value="Genomic_DNA"/>
</dbReference>
<keyword evidence="3" id="KW-1185">Reference proteome</keyword>
<protein>
    <submittedName>
        <fullName evidence="2">Uncharacterized protein</fullName>
    </submittedName>
</protein>
<proteinExistence type="predicted"/>
<feature type="coiled-coil region" evidence="1">
    <location>
        <begin position="86"/>
        <end position="127"/>
    </location>
</feature>
<comment type="caution">
    <text evidence="2">The sequence shown here is derived from an EMBL/GenBank/DDBJ whole genome shotgun (WGS) entry which is preliminary data.</text>
</comment>
<dbReference type="Proteomes" id="UP000230233">
    <property type="component" value="Chromosome X"/>
</dbReference>
<reference evidence="3" key="1">
    <citation type="submission" date="2017-10" db="EMBL/GenBank/DDBJ databases">
        <title>Rapid genome shrinkage in a self-fertile nematode reveals novel sperm competition proteins.</title>
        <authorList>
            <person name="Yin D."/>
            <person name="Schwarz E.M."/>
            <person name="Thomas C.G."/>
            <person name="Felde R.L."/>
            <person name="Korf I.F."/>
            <person name="Cutter A.D."/>
            <person name="Schartner C.M."/>
            <person name="Ralston E.J."/>
            <person name="Meyer B.J."/>
            <person name="Haag E.S."/>
        </authorList>
    </citation>
    <scope>NUCLEOTIDE SEQUENCE [LARGE SCALE GENOMIC DNA]</scope>
    <source>
        <strain evidence="3">JU1422</strain>
    </source>
</reference>
<name>A0A2G5SR38_9PELO</name>
<gene>
    <name evidence="2" type="primary">Cnig_chr_X.g23779</name>
    <name evidence="2" type="ORF">B9Z55_023779</name>
</gene>
<accession>A0A2G5SR38</accession>